<dbReference type="GeneID" id="91091362"/>
<sequence>MQPRQIPSWNSSAKREDDSSLSIDNEMGISSSPTTQLSPLIGSGLTFSKINENQSVSKPLTPPIRFATTSNAFGLSSSSSGLNINTNPNTNINSSTKATSIPPTTSTSTNTFRNASSSSTSTSRSTVGGFGSTSGTGSEPIFGVTGMRVDISPPSAGSITTRRLRRPSMLSLQQNISFSSDNSCGQTADDEATPMNENENSLSIIQDPSSSQPHSNLDNPNPITNPNSQSSLTGHPFNANTVQPTPRWAGHGGSFANSLIRRTSSAPSIPFENLKTSTPPITAVPQLPTWETDENPMTMDMAYNDDHTKNGSSSTAANKSTLQWTPSHSRSNSSDLRKGKAKMDESKEEEVDMNISSSPIKSRLSGLPFSGKPLPNALLQTLASEHRPLDHEIQSEAKLQRYLLSHPQKLPLTPKAPKGSRGRFPDQVGGDDDDDDVPNIAGRRSISWTTTRRSRNWMDRARFDDDSDTDSDDNNEDEEMLTNTYNSSNRGIPSGGNGKEEPVNSAFAAGMDMDRPTSSSSSSTYLGSGNSISLNNSNPISESSGKSTPPHLLREQQYSNNAFPPNFANSRSARLSFSSNNNGQGMVPSPGFGLPSAFGGLGMGGNGIGTPLGSPTIERSELGASPGNNISSGGINIGSPGLMLYRESQGGQATVRPGKRKAQAEDRFDPYKRPRGTSPSLLGSTPFPLSPSRTTNSIPIPQSPSHAPLISSALSSSLSNSISFSPLPSRYNGSNNSTSRSTHPYTRPMSSRSRAASPALSIGSTGGNGLSSSLGNNSSRGLTFSNNGNSSNNTNNGGGQQQQLGGLGLLSIQNSTLNEEDEGGEEMLREDSAERMEED</sequence>
<feature type="compositionally biased region" description="Polar residues" evidence="1">
    <location>
        <begin position="176"/>
        <end position="186"/>
    </location>
</feature>
<gene>
    <name evidence="2" type="ORF">L201_000690</name>
</gene>
<feature type="region of interest" description="Disordered" evidence="1">
    <location>
        <begin position="202"/>
        <end position="255"/>
    </location>
</feature>
<feature type="region of interest" description="Disordered" evidence="1">
    <location>
        <begin position="176"/>
        <end position="195"/>
    </location>
</feature>
<feature type="compositionally biased region" description="Basic and acidic residues" evidence="1">
    <location>
        <begin position="826"/>
        <end position="839"/>
    </location>
</feature>
<dbReference type="Proteomes" id="UP001355207">
    <property type="component" value="Chromosome 1"/>
</dbReference>
<feature type="region of interest" description="Disordered" evidence="1">
    <location>
        <begin position="1"/>
        <end position="41"/>
    </location>
</feature>
<protein>
    <submittedName>
        <fullName evidence="2">Uncharacterized protein</fullName>
    </submittedName>
</protein>
<feature type="compositionally biased region" description="Basic and acidic residues" evidence="1">
    <location>
        <begin position="662"/>
        <end position="672"/>
    </location>
</feature>
<name>A0AAX4JLW0_9TREE</name>
<feature type="compositionally biased region" description="Basic and acidic residues" evidence="1">
    <location>
        <begin position="335"/>
        <end position="345"/>
    </location>
</feature>
<feature type="region of interest" description="Disordered" evidence="1">
    <location>
        <begin position="462"/>
        <end position="552"/>
    </location>
</feature>
<feature type="region of interest" description="Disordered" evidence="1">
    <location>
        <begin position="408"/>
        <end position="442"/>
    </location>
</feature>
<feature type="region of interest" description="Disordered" evidence="1">
    <location>
        <begin position="726"/>
        <end position="839"/>
    </location>
</feature>
<proteinExistence type="predicted"/>
<feature type="compositionally biased region" description="Low complexity" evidence="1">
    <location>
        <begin position="747"/>
        <end position="763"/>
    </location>
</feature>
<organism evidence="2 3">
    <name type="scientific">Kwoniella dendrophila CBS 6074</name>
    <dbReference type="NCBI Taxonomy" id="1295534"/>
    <lineage>
        <taxon>Eukaryota</taxon>
        <taxon>Fungi</taxon>
        <taxon>Dikarya</taxon>
        <taxon>Basidiomycota</taxon>
        <taxon>Agaricomycotina</taxon>
        <taxon>Tremellomycetes</taxon>
        <taxon>Tremellales</taxon>
        <taxon>Cryptococcaceae</taxon>
        <taxon>Kwoniella</taxon>
    </lineage>
</organism>
<feature type="compositionally biased region" description="Polar residues" evidence="1">
    <location>
        <begin position="20"/>
        <end position="38"/>
    </location>
</feature>
<evidence type="ECO:0000313" key="2">
    <source>
        <dbReference type="EMBL" id="WWC85823.1"/>
    </source>
</evidence>
<feature type="compositionally biased region" description="Low complexity" evidence="1">
    <location>
        <begin position="770"/>
        <end position="795"/>
    </location>
</feature>
<feature type="region of interest" description="Disordered" evidence="1">
    <location>
        <begin position="270"/>
        <end position="368"/>
    </location>
</feature>
<keyword evidence="3" id="KW-1185">Reference proteome</keyword>
<evidence type="ECO:0000313" key="3">
    <source>
        <dbReference type="Proteomes" id="UP001355207"/>
    </source>
</evidence>
<feature type="compositionally biased region" description="Polar residues" evidence="1">
    <location>
        <begin position="202"/>
        <end position="244"/>
    </location>
</feature>
<feature type="compositionally biased region" description="Gly residues" evidence="1">
    <location>
        <begin position="796"/>
        <end position="808"/>
    </location>
</feature>
<feature type="region of interest" description="Disordered" evidence="1">
    <location>
        <begin position="77"/>
        <end position="166"/>
    </location>
</feature>
<feature type="compositionally biased region" description="Polar residues" evidence="1">
    <location>
        <begin position="1"/>
        <end position="12"/>
    </location>
</feature>
<accession>A0AAX4JLW0</accession>
<evidence type="ECO:0000256" key="1">
    <source>
        <dbReference type="SAM" id="MobiDB-lite"/>
    </source>
</evidence>
<feature type="compositionally biased region" description="Acidic residues" evidence="1">
    <location>
        <begin position="465"/>
        <end position="480"/>
    </location>
</feature>
<feature type="compositionally biased region" description="Polar residues" evidence="1">
    <location>
        <begin position="481"/>
        <end position="491"/>
    </location>
</feature>
<feature type="compositionally biased region" description="Polar residues" evidence="1">
    <location>
        <begin position="731"/>
        <end position="744"/>
    </location>
</feature>
<feature type="compositionally biased region" description="Polar residues" evidence="1">
    <location>
        <begin position="310"/>
        <end position="334"/>
    </location>
</feature>
<dbReference type="RefSeq" id="XP_066072586.1">
    <property type="nucleotide sequence ID" value="XM_066216489.1"/>
</dbReference>
<dbReference type="AlphaFoldDB" id="A0AAX4JLW0"/>
<feature type="compositionally biased region" description="Polar residues" evidence="1">
    <location>
        <begin position="691"/>
        <end position="700"/>
    </location>
</feature>
<feature type="compositionally biased region" description="Low complexity" evidence="1">
    <location>
        <begin position="77"/>
        <end position="127"/>
    </location>
</feature>
<feature type="compositionally biased region" description="Low complexity" evidence="1">
    <location>
        <begin position="518"/>
        <end position="544"/>
    </location>
</feature>
<dbReference type="EMBL" id="CP144098">
    <property type="protein sequence ID" value="WWC85823.1"/>
    <property type="molecule type" value="Genomic_DNA"/>
</dbReference>
<feature type="region of interest" description="Disordered" evidence="1">
    <location>
        <begin position="648"/>
        <end position="704"/>
    </location>
</feature>
<reference evidence="2 3" key="1">
    <citation type="submission" date="2024-01" db="EMBL/GenBank/DDBJ databases">
        <title>Comparative genomics of Cryptococcus and Kwoniella reveals pathogenesis evolution and contrasting modes of karyotype evolution via chromosome fusion or intercentromeric recombination.</title>
        <authorList>
            <person name="Coelho M.A."/>
            <person name="David-Palma M."/>
            <person name="Shea T."/>
            <person name="Bowers K."/>
            <person name="McGinley-Smith S."/>
            <person name="Mohammad A.W."/>
            <person name="Gnirke A."/>
            <person name="Yurkov A.M."/>
            <person name="Nowrousian M."/>
            <person name="Sun S."/>
            <person name="Cuomo C.A."/>
            <person name="Heitman J."/>
        </authorList>
    </citation>
    <scope>NUCLEOTIDE SEQUENCE [LARGE SCALE GENOMIC DNA]</scope>
    <source>
        <strain evidence="2 3">CBS 6074</strain>
    </source>
</reference>